<organism evidence="2 3">
    <name type="scientific">Phaeospirillum tilakii</name>
    <dbReference type="NCBI Taxonomy" id="741673"/>
    <lineage>
        <taxon>Bacteria</taxon>
        <taxon>Pseudomonadati</taxon>
        <taxon>Pseudomonadota</taxon>
        <taxon>Alphaproteobacteria</taxon>
        <taxon>Rhodospirillales</taxon>
        <taxon>Rhodospirillaceae</taxon>
        <taxon>Phaeospirillum</taxon>
    </lineage>
</organism>
<accession>A0ABW5CFW3</accession>
<protein>
    <submittedName>
        <fullName evidence="2">Metal ABC transporter substrate-binding protein</fullName>
    </submittedName>
</protein>
<comment type="caution">
    <text evidence="2">The sequence shown here is derived from an EMBL/GenBank/DDBJ whole genome shotgun (WGS) entry which is preliminary data.</text>
</comment>
<dbReference type="PROSITE" id="PS51257">
    <property type="entry name" value="PROKAR_LIPOPROTEIN"/>
    <property type="match status" value="1"/>
</dbReference>
<feature type="chain" id="PRO_5047305747" evidence="1">
    <location>
        <begin position="23"/>
        <end position="310"/>
    </location>
</feature>
<name>A0ABW5CFW3_9PROT</name>
<dbReference type="Gene3D" id="3.40.50.1980">
    <property type="entry name" value="Nitrogenase molybdenum iron protein domain"/>
    <property type="match status" value="2"/>
</dbReference>
<proteinExistence type="predicted"/>
<dbReference type="SUPFAM" id="SSF53807">
    <property type="entry name" value="Helical backbone' metal receptor"/>
    <property type="match status" value="1"/>
</dbReference>
<sequence>MRSYLFVLLAGLAALLAGTAPAAALAVFACEPEWGALAREIGGPAVEVFTATTALQDPHQIQARPALIARLRDADLVVCTGAELEVGWLPVLLRQGANPRVQPGGPGFFAAADAVHLKEIPARLDRADGDVHAAGNPHIQTDPRNIRAVGIALAERLARLDPAHAGLYRDREAAFRARLDQAITGWERAAAPLRGQAVAVQHKSWIYLLDWLGMTEAVALEPKPGVPPSTAHLLSVIEAVRSGGVRMILYAAYQDPRPSEFVAGKTGAAAVLLPFTVGGDADAGDLIGLYDDTIRRLLAAAAGAGDAVGR</sequence>
<dbReference type="Proteomes" id="UP001597296">
    <property type="component" value="Unassembled WGS sequence"/>
</dbReference>
<keyword evidence="3" id="KW-1185">Reference proteome</keyword>
<keyword evidence="1" id="KW-0732">Signal</keyword>
<gene>
    <name evidence="2" type="ORF">ACFSNB_18195</name>
</gene>
<dbReference type="PANTHER" id="PTHR42953:SF2">
    <property type="entry name" value="ADHESION PROTEIN"/>
    <property type="match status" value="1"/>
</dbReference>
<dbReference type="RefSeq" id="WP_377319171.1">
    <property type="nucleotide sequence ID" value="NZ_JBHUIY010000069.1"/>
</dbReference>
<dbReference type="EMBL" id="JBHUIY010000069">
    <property type="protein sequence ID" value="MFD2235732.1"/>
    <property type="molecule type" value="Genomic_DNA"/>
</dbReference>
<evidence type="ECO:0000256" key="1">
    <source>
        <dbReference type="SAM" id="SignalP"/>
    </source>
</evidence>
<dbReference type="PANTHER" id="PTHR42953">
    <property type="entry name" value="HIGH-AFFINITY ZINC UPTAKE SYSTEM PROTEIN ZNUA-RELATED"/>
    <property type="match status" value="1"/>
</dbReference>
<evidence type="ECO:0000313" key="3">
    <source>
        <dbReference type="Proteomes" id="UP001597296"/>
    </source>
</evidence>
<dbReference type="Pfam" id="PF01297">
    <property type="entry name" value="ZnuA"/>
    <property type="match status" value="1"/>
</dbReference>
<feature type="signal peptide" evidence="1">
    <location>
        <begin position="1"/>
        <end position="22"/>
    </location>
</feature>
<dbReference type="InterPro" id="IPR006127">
    <property type="entry name" value="ZnuA-like"/>
</dbReference>
<reference evidence="3" key="1">
    <citation type="journal article" date="2019" name="Int. J. Syst. Evol. Microbiol.">
        <title>The Global Catalogue of Microorganisms (GCM) 10K type strain sequencing project: providing services to taxonomists for standard genome sequencing and annotation.</title>
        <authorList>
            <consortium name="The Broad Institute Genomics Platform"/>
            <consortium name="The Broad Institute Genome Sequencing Center for Infectious Disease"/>
            <person name="Wu L."/>
            <person name="Ma J."/>
        </authorList>
    </citation>
    <scope>NUCLEOTIDE SEQUENCE [LARGE SCALE GENOMIC DNA]</scope>
    <source>
        <strain evidence="3">KCTC 15012</strain>
    </source>
</reference>
<evidence type="ECO:0000313" key="2">
    <source>
        <dbReference type="EMBL" id="MFD2235732.1"/>
    </source>
</evidence>
<dbReference type="InterPro" id="IPR050492">
    <property type="entry name" value="Bact_metal-bind_prot9"/>
</dbReference>